<comment type="caution">
    <text evidence="1">The sequence shown here is derived from an EMBL/GenBank/DDBJ whole genome shotgun (WGS) entry which is preliminary data.</text>
</comment>
<organism evidence="1 2">
    <name type="scientific">Subtercola lobariae</name>
    <dbReference type="NCBI Taxonomy" id="1588641"/>
    <lineage>
        <taxon>Bacteria</taxon>
        <taxon>Bacillati</taxon>
        <taxon>Actinomycetota</taxon>
        <taxon>Actinomycetes</taxon>
        <taxon>Micrococcales</taxon>
        <taxon>Microbacteriaceae</taxon>
        <taxon>Subtercola</taxon>
    </lineage>
</organism>
<accession>A0A917BHJ4</accession>
<dbReference type="Proteomes" id="UP000598775">
    <property type="component" value="Unassembled WGS sequence"/>
</dbReference>
<protein>
    <submittedName>
        <fullName evidence="1">Uncharacterized protein</fullName>
    </submittedName>
</protein>
<proteinExistence type="predicted"/>
<reference evidence="1 2" key="1">
    <citation type="journal article" date="2014" name="Int. J. Syst. Evol. Microbiol.">
        <title>Complete genome sequence of Corynebacterium casei LMG S-19264T (=DSM 44701T), isolated from a smear-ripened cheese.</title>
        <authorList>
            <consortium name="US DOE Joint Genome Institute (JGI-PGF)"/>
            <person name="Walter F."/>
            <person name="Albersmeier A."/>
            <person name="Kalinowski J."/>
            <person name="Ruckert C."/>
        </authorList>
    </citation>
    <scope>NUCLEOTIDE SEQUENCE [LARGE SCALE GENOMIC DNA]</scope>
    <source>
        <strain evidence="1 2">CGMCC 1.12976</strain>
    </source>
</reference>
<evidence type="ECO:0000313" key="1">
    <source>
        <dbReference type="EMBL" id="GGF40147.1"/>
    </source>
</evidence>
<sequence length="85" mass="9180">MREFEVIRFSVCPVSVCAASVCPVSVCPVSVYPVSVCAADERTPAARMADSISAMVDDVVVIEAEIAEAFARRASAIERVRQWTT</sequence>
<name>A0A917BHJ4_9MICO</name>
<keyword evidence="2" id="KW-1185">Reference proteome</keyword>
<evidence type="ECO:0000313" key="2">
    <source>
        <dbReference type="Proteomes" id="UP000598775"/>
    </source>
</evidence>
<dbReference type="AlphaFoldDB" id="A0A917BHJ4"/>
<dbReference type="EMBL" id="BMGP01000007">
    <property type="protein sequence ID" value="GGF40147.1"/>
    <property type="molecule type" value="Genomic_DNA"/>
</dbReference>
<gene>
    <name evidence="1" type="ORF">GCM10011399_36250</name>
</gene>